<dbReference type="SUPFAM" id="SSF53474">
    <property type="entry name" value="alpha/beta-Hydrolases"/>
    <property type="match status" value="1"/>
</dbReference>
<evidence type="ECO:0000256" key="8">
    <source>
        <dbReference type="ARBA" id="ARBA00041520"/>
    </source>
</evidence>
<evidence type="ECO:0000256" key="3">
    <source>
        <dbReference type="ARBA" id="ARBA00022801"/>
    </source>
</evidence>
<dbReference type="PANTHER" id="PTHR16138">
    <property type="entry name" value="MYCOPHENOLIC ACID ACYL-GLUCURONIDE ESTERASE, MITOCHONDRIAL"/>
    <property type="match status" value="1"/>
</dbReference>
<evidence type="ECO:0000256" key="12">
    <source>
        <dbReference type="ARBA" id="ARBA00047409"/>
    </source>
</evidence>
<keyword evidence="3" id="KW-0378">Hydrolase</keyword>
<dbReference type="InterPro" id="IPR052382">
    <property type="entry name" value="ABHD10_acyl-thioesterase"/>
</dbReference>
<keyword evidence="14" id="KW-0812">Transmembrane</keyword>
<comment type="subcellular location">
    <subcellularLocation>
        <location evidence="1">Mitochondrion</location>
    </subcellularLocation>
</comment>
<dbReference type="AlphaFoldDB" id="A0AAU9VQ69"/>
<accession>A0AAU9VQ69</accession>
<dbReference type="PANTHER" id="PTHR16138:SF7">
    <property type="entry name" value="PALMITOYL-PROTEIN THIOESTERASE ABHD10, MITOCHONDRIAL"/>
    <property type="match status" value="1"/>
</dbReference>
<dbReference type="InterPro" id="IPR029058">
    <property type="entry name" value="AB_hydrolase_fold"/>
</dbReference>
<evidence type="ECO:0000256" key="7">
    <source>
        <dbReference type="ARBA" id="ARBA00039314"/>
    </source>
</evidence>
<evidence type="ECO:0000313" key="17">
    <source>
        <dbReference type="Proteomes" id="UP001159428"/>
    </source>
</evidence>
<name>A0AAU9VQ69_9CNID</name>
<evidence type="ECO:0000256" key="13">
    <source>
        <dbReference type="ARBA" id="ARBA00047972"/>
    </source>
</evidence>
<evidence type="ECO:0000256" key="14">
    <source>
        <dbReference type="SAM" id="Phobius"/>
    </source>
</evidence>
<gene>
    <name evidence="16" type="ORF">PMEA_00017211</name>
</gene>
<comment type="catalytic activity">
    <reaction evidence="12">
        <text>S-hexadecanoyl-L-cysteinyl-[protein] + H2O = L-cysteinyl-[protein] + hexadecanoate + H(+)</text>
        <dbReference type="Rhea" id="RHEA:19233"/>
        <dbReference type="Rhea" id="RHEA-COMP:10131"/>
        <dbReference type="Rhea" id="RHEA-COMP:11032"/>
        <dbReference type="ChEBI" id="CHEBI:7896"/>
        <dbReference type="ChEBI" id="CHEBI:15377"/>
        <dbReference type="ChEBI" id="CHEBI:15378"/>
        <dbReference type="ChEBI" id="CHEBI:29950"/>
        <dbReference type="ChEBI" id="CHEBI:74151"/>
        <dbReference type="EC" id="3.1.2.22"/>
    </reaction>
    <physiologicalReaction direction="left-to-right" evidence="12">
        <dbReference type="Rhea" id="RHEA:19234"/>
    </physiologicalReaction>
</comment>
<dbReference type="Pfam" id="PF00561">
    <property type="entry name" value="Abhydrolase_1"/>
    <property type="match status" value="1"/>
</dbReference>
<keyword evidence="5" id="KW-0496">Mitochondrion</keyword>
<keyword evidence="14" id="KW-1133">Transmembrane helix</keyword>
<comment type="caution">
    <text evidence="16">The sequence shown here is derived from an EMBL/GenBank/DDBJ whole genome shotgun (WGS) entry which is preliminary data.</text>
</comment>
<evidence type="ECO:0000256" key="5">
    <source>
        <dbReference type="ARBA" id="ARBA00023128"/>
    </source>
</evidence>
<evidence type="ECO:0000256" key="6">
    <source>
        <dbReference type="ARBA" id="ARBA00039132"/>
    </source>
</evidence>
<comment type="function">
    <text evidence="11">Acts as an acyl-protein thioesterase that hydrolyzes fatty acids from acylated residues in proteins. Regulates the mitochondrial S-depalmitoylation of the nucleophilic active site residue of peroxiredoxin-5/PRDX5, a key antioxidant protein, therefore modulating mitochondrial antioxidant ability. Also catalyzes the deglucuronidation of mycophenolic acid acyl-glucuronide, an active metabolite of the immunosuppressant drug mycophenolate.</text>
</comment>
<evidence type="ECO:0000256" key="10">
    <source>
        <dbReference type="ARBA" id="ARBA00042704"/>
    </source>
</evidence>
<evidence type="ECO:0000256" key="2">
    <source>
        <dbReference type="ARBA" id="ARBA00012423"/>
    </source>
</evidence>
<dbReference type="GO" id="GO:0102390">
    <property type="term" value="F:mycophenolic acid acyl-glucuronide esterase activity"/>
    <property type="evidence" value="ECO:0007669"/>
    <property type="project" value="UniProtKB-EC"/>
</dbReference>
<evidence type="ECO:0000256" key="11">
    <source>
        <dbReference type="ARBA" id="ARBA00046047"/>
    </source>
</evidence>
<dbReference type="GO" id="GO:0008474">
    <property type="term" value="F:palmitoyl-(protein) hydrolase activity"/>
    <property type="evidence" value="ECO:0007669"/>
    <property type="project" value="UniProtKB-EC"/>
</dbReference>
<dbReference type="GO" id="GO:0004553">
    <property type="term" value="F:hydrolase activity, hydrolyzing O-glycosyl compounds"/>
    <property type="evidence" value="ECO:0007669"/>
    <property type="project" value="TreeGrafter"/>
</dbReference>
<reference evidence="16 17" key="1">
    <citation type="submission" date="2022-05" db="EMBL/GenBank/DDBJ databases">
        <authorList>
            <consortium name="Genoscope - CEA"/>
            <person name="William W."/>
        </authorList>
    </citation>
    <scope>NUCLEOTIDE SEQUENCE [LARGE SCALE GENOMIC DNA]</scope>
</reference>
<dbReference type="EC" id="3.1.1.93" evidence="6"/>
<dbReference type="EC" id="3.1.2.22" evidence="2"/>
<dbReference type="EMBL" id="CALNXJ010000003">
    <property type="protein sequence ID" value="CAH3035317.1"/>
    <property type="molecule type" value="Genomic_DNA"/>
</dbReference>
<comment type="catalytic activity">
    <reaction evidence="13">
        <text>mycophenolic acid O-acyl-beta-D-glucuronide + H2O = mycophenolate + D-glucuronate + H(+)</text>
        <dbReference type="Rhea" id="RHEA:34179"/>
        <dbReference type="ChEBI" id="CHEBI:15377"/>
        <dbReference type="ChEBI" id="CHEBI:15378"/>
        <dbReference type="ChEBI" id="CHEBI:58720"/>
        <dbReference type="ChEBI" id="CHEBI:62932"/>
        <dbReference type="ChEBI" id="CHEBI:66982"/>
        <dbReference type="EC" id="3.1.1.93"/>
    </reaction>
    <physiologicalReaction direction="left-to-right" evidence="13">
        <dbReference type="Rhea" id="RHEA:34180"/>
    </physiologicalReaction>
</comment>
<keyword evidence="14" id="KW-0472">Membrane</keyword>
<evidence type="ECO:0000259" key="15">
    <source>
        <dbReference type="Pfam" id="PF00561"/>
    </source>
</evidence>
<feature type="transmembrane region" description="Helical" evidence="14">
    <location>
        <begin position="140"/>
        <end position="164"/>
    </location>
</feature>
<keyword evidence="4" id="KW-0809">Transit peptide</keyword>
<feature type="domain" description="AB hydrolase-1" evidence="15">
    <location>
        <begin position="53"/>
        <end position="179"/>
    </location>
</feature>
<dbReference type="GO" id="GO:0005739">
    <property type="term" value="C:mitochondrion"/>
    <property type="evidence" value="ECO:0007669"/>
    <property type="project" value="UniProtKB-SubCell"/>
</dbReference>
<dbReference type="InterPro" id="IPR000073">
    <property type="entry name" value="AB_hydrolase_1"/>
</dbReference>
<evidence type="ECO:0000256" key="4">
    <source>
        <dbReference type="ARBA" id="ARBA00022946"/>
    </source>
</evidence>
<keyword evidence="17" id="KW-1185">Reference proteome</keyword>
<evidence type="ECO:0000256" key="9">
    <source>
        <dbReference type="ARBA" id="ARBA00042645"/>
    </source>
</evidence>
<evidence type="ECO:0000256" key="1">
    <source>
        <dbReference type="ARBA" id="ARBA00004173"/>
    </source>
</evidence>
<organism evidence="16 17">
    <name type="scientific">Pocillopora meandrina</name>
    <dbReference type="NCBI Taxonomy" id="46732"/>
    <lineage>
        <taxon>Eukaryota</taxon>
        <taxon>Metazoa</taxon>
        <taxon>Cnidaria</taxon>
        <taxon>Anthozoa</taxon>
        <taxon>Hexacorallia</taxon>
        <taxon>Scleractinia</taxon>
        <taxon>Astrocoeniina</taxon>
        <taxon>Pocilloporidae</taxon>
        <taxon>Pocillopora</taxon>
    </lineage>
</organism>
<evidence type="ECO:0000313" key="16">
    <source>
        <dbReference type="EMBL" id="CAH3035317.1"/>
    </source>
</evidence>
<protein>
    <recommendedName>
        <fullName evidence="7">Palmitoyl-protein thioesterase ABHD10, mitochondrial</fullName>
        <ecNumber evidence="6">3.1.1.93</ecNumber>
        <ecNumber evidence="2">3.1.2.22</ecNumber>
    </recommendedName>
    <alternativeName>
        <fullName evidence="9">Acyl-protein thioesterase ABHD10</fullName>
    </alternativeName>
    <alternativeName>
        <fullName evidence="10">Alpha/beta hydrolase domain-containing protein 10</fullName>
    </alternativeName>
    <alternativeName>
        <fullName evidence="8">Mycophenolic acid acyl-glucuronide esterase, mitochondrial</fullName>
    </alternativeName>
</protein>
<sequence>MRHLFKSPCTQNRIIRHLLKKMSSFAESTVQYAFPSPGERVAFRQSPGKSPGVIFLPGLMSSMEGTKALALERYCKKIGHSYVRFDYRGYGMSSGESQECTIGMRKEDVLTILDGVAKGNANSHESFISLNLGQILRGTMYIYFVGPQILVGSSLGGWISLLVAMSKPDQIRGLIGIASAVDFVSQRYDTLSHEEKREVEATGKWILPSQHTEEPYVLDSIVIEEARQHILQEKELYPICCPVRLLHGMKDGDVPYQVSLDLVNQLESDDVQLTLIKDGGHRLSDAHNLQLLTKTLGHLIDQVKQSD</sequence>
<proteinExistence type="predicted"/>
<dbReference type="Proteomes" id="UP001159428">
    <property type="component" value="Unassembled WGS sequence"/>
</dbReference>
<dbReference type="Gene3D" id="3.40.50.1820">
    <property type="entry name" value="alpha/beta hydrolase"/>
    <property type="match status" value="1"/>
</dbReference>